<dbReference type="Proteomes" id="UP000485058">
    <property type="component" value="Unassembled WGS sequence"/>
</dbReference>
<feature type="non-terminal residue" evidence="2">
    <location>
        <position position="1"/>
    </location>
</feature>
<accession>A0A6A0ACG7</accession>
<evidence type="ECO:0000256" key="1">
    <source>
        <dbReference type="SAM" id="MobiDB-lite"/>
    </source>
</evidence>
<feature type="compositionally biased region" description="Basic and acidic residues" evidence="1">
    <location>
        <begin position="92"/>
        <end position="101"/>
    </location>
</feature>
<keyword evidence="3" id="KW-1185">Reference proteome</keyword>
<protein>
    <submittedName>
        <fullName evidence="2">Uncharacterized protein</fullName>
    </submittedName>
</protein>
<feature type="compositionally biased region" description="Acidic residues" evidence="1">
    <location>
        <begin position="102"/>
        <end position="113"/>
    </location>
</feature>
<organism evidence="2 3">
    <name type="scientific">Haematococcus lacustris</name>
    <name type="common">Green alga</name>
    <name type="synonym">Haematococcus pluvialis</name>
    <dbReference type="NCBI Taxonomy" id="44745"/>
    <lineage>
        <taxon>Eukaryota</taxon>
        <taxon>Viridiplantae</taxon>
        <taxon>Chlorophyta</taxon>
        <taxon>core chlorophytes</taxon>
        <taxon>Chlorophyceae</taxon>
        <taxon>CS clade</taxon>
        <taxon>Chlamydomonadales</taxon>
        <taxon>Haematococcaceae</taxon>
        <taxon>Haematococcus</taxon>
    </lineage>
</organism>
<reference evidence="2 3" key="1">
    <citation type="submission" date="2020-02" db="EMBL/GenBank/DDBJ databases">
        <title>Draft genome sequence of Haematococcus lacustris strain NIES-144.</title>
        <authorList>
            <person name="Morimoto D."/>
            <person name="Nakagawa S."/>
            <person name="Yoshida T."/>
            <person name="Sawayama S."/>
        </authorList>
    </citation>
    <scope>NUCLEOTIDE SEQUENCE [LARGE SCALE GENOMIC DNA]</scope>
    <source>
        <strain evidence="2 3">NIES-144</strain>
    </source>
</reference>
<dbReference type="EMBL" id="BLLF01004961">
    <property type="protein sequence ID" value="GFH30519.1"/>
    <property type="molecule type" value="Genomic_DNA"/>
</dbReference>
<dbReference type="OrthoDB" id="526031at2759"/>
<dbReference type="AlphaFoldDB" id="A0A6A0ACG7"/>
<sequence length="132" mass="13675">MEGPNVTTRAMEQGKPLKKPGAYNTDAYYQEMDAGYGDVGVDQEPDAGTLDDRDDPDFAPTEAALAAADDTNARETQAELSTADGSAADEIADLKNTKATEDGEGGEVLDGEGEPVPVVADPEGDRDDAPAA</sequence>
<feature type="region of interest" description="Disordered" evidence="1">
    <location>
        <begin position="1"/>
        <end position="132"/>
    </location>
</feature>
<proteinExistence type="predicted"/>
<comment type="caution">
    <text evidence="2">The sequence shown here is derived from an EMBL/GenBank/DDBJ whole genome shotgun (WGS) entry which is preliminary data.</text>
</comment>
<gene>
    <name evidence="2" type="ORF">HaLaN_29391</name>
</gene>
<evidence type="ECO:0000313" key="2">
    <source>
        <dbReference type="EMBL" id="GFH30519.1"/>
    </source>
</evidence>
<evidence type="ECO:0000313" key="3">
    <source>
        <dbReference type="Proteomes" id="UP000485058"/>
    </source>
</evidence>
<name>A0A6A0ACG7_HAELA</name>
<feature type="compositionally biased region" description="Polar residues" evidence="1">
    <location>
        <begin position="1"/>
        <end position="10"/>
    </location>
</feature>
<feature type="compositionally biased region" description="Low complexity" evidence="1">
    <location>
        <begin position="59"/>
        <end position="70"/>
    </location>
</feature>